<accession>A0A1I7DLP7</accession>
<evidence type="ECO:0000313" key="2">
    <source>
        <dbReference type="Proteomes" id="UP000182466"/>
    </source>
</evidence>
<keyword evidence="2" id="KW-1185">Reference proteome</keyword>
<evidence type="ECO:0000313" key="1">
    <source>
        <dbReference type="EMBL" id="SFU12623.1"/>
    </source>
</evidence>
<reference evidence="1 2" key="1">
    <citation type="submission" date="2016-10" db="EMBL/GenBank/DDBJ databases">
        <authorList>
            <person name="de Groot N.N."/>
        </authorList>
    </citation>
    <scope>NUCLEOTIDE SEQUENCE [LARGE SCALE GENOMIC DNA]</scope>
    <source>
        <strain evidence="1 2">CGMCC 1.10959</strain>
    </source>
</reference>
<proteinExistence type="predicted"/>
<dbReference type="AlphaFoldDB" id="A0A1I7DLP7"/>
<organism evidence="1 2">
    <name type="scientific">Sedimentitalea nanhaiensis</name>
    <dbReference type="NCBI Taxonomy" id="999627"/>
    <lineage>
        <taxon>Bacteria</taxon>
        <taxon>Pseudomonadati</taxon>
        <taxon>Pseudomonadota</taxon>
        <taxon>Alphaproteobacteria</taxon>
        <taxon>Rhodobacterales</taxon>
        <taxon>Paracoccaceae</taxon>
        <taxon>Sedimentitalea</taxon>
    </lineage>
</organism>
<sequence>MTPAPLNDSGISALKPETFECAGAAAPGWDIYHLEREWRDWIIEPPRDADRAFVGFCAKWFEKRGRA</sequence>
<name>A0A1I7DLP7_9RHOB</name>
<dbReference type="Proteomes" id="UP000182466">
    <property type="component" value="Unassembled WGS sequence"/>
</dbReference>
<dbReference type="RefSeq" id="WP_027260226.1">
    <property type="nucleotide sequence ID" value="NZ_FPAW01000030.1"/>
</dbReference>
<gene>
    <name evidence="1" type="ORF">SAMN05216236_13031</name>
</gene>
<protein>
    <submittedName>
        <fullName evidence="1">Uncharacterized protein</fullName>
    </submittedName>
</protein>
<dbReference type="EMBL" id="FPAW01000030">
    <property type="protein sequence ID" value="SFU12623.1"/>
    <property type="molecule type" value="Genomic_DNA"/>
</dbReference>
<dbReference type="STRING" id="999627.SAMN05216236_13031"/>